<dbReference type="Proteomes" id="UP000664169">
    <property type="component" value="Unassembled WGS sequence"/>
</dbReference>
<evidence type="ECO:0000313" key="3">
    <source>
        <dbReference type="Proteomes" id="UP000664169"/>
    </source>
</evidence>
<evidence type="ECO:0000256" key="1">
    <source>
        <dbReference type="SAM" id="MobiDB-lite"/>
    </source>
</evidence>
<proteinExistence type="predicted"/>
<organism evidence="2 3">
    <name type="scientific">Gomphillus americanus</name>
    <dbReference type="NCBI Taxonomy" id="1940652"/>
    <lineage>
        <taxon>Eukaryota</taxon>
        <taxon>Fungi</taxon>
        <taxon>Dikarya</taxon>
        <taxon>Ascomycota</taxon>
        <taxon>Pezizomycotina</taxon>
        <taxon>Lecanoromycetes</taxon>
        <taxon>OSLEUM clade</taxon>
        <taxon>Ostropomycetidae</taxon>
        <taxon>Ostropales</taxon>
        <taxon>Graphidaceae</taxon>
        <taxon>Gomphilloideae</taxon>
        <taxon>Gomphillus</taxon>
    </lineage>
</organism>
<dbReference type="OrthoDB" id="5419928at2759"/>
<protein>
    <submittedName>
        <fullName evidence="2">Uncharacterized protein</fullName>
    </submittedName>
</protein>
<evidence type="ECO:0000313" key="2">
    <source>
        <dbReference type="EMBL" id="CAF9903211.1"/>
    </source>
</evidence>
<accession>A0A8H3EAC9</accession>
<name>A0A8H3EAC9_9LECA</name>
<comment type="caution">
    <text evidence="2">The sequence shown here is derived from an EMBL/GenBank/DDBJ whole genome shotgun (WGS) entry which is preliminary data.</text>
</comment>
<feature type="region of interest" description="Disordered" evidence="1">
    <location>
        <begin position="399"/>
        <end position="460"/>
    </location>
</feature>
<reference evidence="2" key="1">
    <citation type="submission" date="2021-03" db="EMBL/GenBank/DDBJ databases">
        <authorList>
            <person name="Tagirdzhanova G."/>
        </authorList>
    </citation>
    <scope>NUCLEOTIDE SEQUENCE</scope>
</reference>
<sequence length="460" mass="52610">MQAIRRAGGHPYREESSLTHQTNTLIRKAEAYFESLEKEYPLNAQLQEWLRFCALQSRNRKYYVPRKRFAQFEGRIMARRQKHGLHIPDSLSLLVDGKQQNAFQTWIEYQDFELQGLDALELKLCKQKQELAELKVCLASQDYASSFAQDECRDTGDDLTTMFAYSTAEGKAEKEYDDRAHKLGVAQRRQTVAKSLPDESVSIALWNTVFELELKKAREELQKKQTSLLPDARYSDGQRIMSRTELHEALAVEVEAKSLFEIAQQAVRLAAQELWADVSRTALVATTDAEVCEASQYLAEASSKLERARNEYKFAVISWDIKNLERRQHLRLGLVEWSEHIRISLSPNNRSANEGLSNLPCKRRKAAACESDDHHTSLKDEVTMKRRKTALSCHGQLRGNITAQSNGTLDQSTPPTLQRLRSGRTQKTRQHLATGSSHVSDLRPPRSNRLRKQPDRFVPG</sequence>
<keyword evidence="3" id="KW-1185">Reference proteome</keyword>
<dbReference type="EMBL" id="CAJPDQ010000001">
    <property type="protein sequence ID" value="CAF9903211.1"/>
    <property type="molecule type" value="Genomic_DNA"/>
</dbReference>
<feature type="compositionally biased region" description="Basic residues" evidence="1">
    <location>
        <begin position="421"/>
        <end position="430"/>
    </location>
</feature>
<feature type="compositionally biased region" description="Polar residues" evidence="1">
    <location>
        <begin position="399"/>
        <end position="416"/>
    </location>
</feature>
<gene>
    <name evidence="2" type="ORF">GOMPHAMPRED_000134</name>
</gene>
<dbReference type="AlphaFoldDB" id="A0A8H3EAC9"/>